<name>A0A1X0PAH8_9TRYP</name>
<reference evidence="2 3" key="1">
    <citation type="submission" date="2017-03" db="EMBL/GenBank/DDBJ databases">
        <title>An alternative strategy for trypanosome survival in the mammalian bloodstream revealed through genome and transcriptome analysis of the ubiquitous bovine parasite Trypanosoma (Megatrypanum) theileri.</title>
        <authorList>
            <person name="Kelly S."/>
            <person name="Ivens A."/>
            <person name="Mott A."/>
            <person name="O'Neill E."/>
            <person name="Emms D."/>
            <person name="Macleod O."/>
            <person name="Voorheis P."/>
            <person name="Matthews J."/>
            <person name="Matthews K."/>
            <person name="Carrington M."/>
        </authorList>
    </citation>
    <scope>NUCLEOTIDE SEQUENCE [LARGE SCALE GENOMIC DNA]</scope>
    <source>
        <strain evidence="2">Edinburgh</strain>
    </source>
</reference>
<dbReference type="EMBL" id="NBCO01000001">
    <property type="protein sequence ID" value="ORC93460.1"/>
    <property type="molecule type" value="Genomic_DNA"/>
</dbReference>
<proteinExistence type="predicted"/>
<feature type="region of interest" description="Disordered" evidence="1">
    <location>
        <begin position="205"/>
        <end position="232"/>
    </location>
</feature>
<sequence length="232" mass="24949">MLFTAANVNPGAYVMYVGNPGQQQYLPLYLNAPPAIQTVPASMGLPVIFTQSPCGSSIQQPQPPSPLIPPLPPSPFRANIPQAVVLSPSNTFFPFTADVGVPFAAPYTPYIVPVEQTYQPVRETPVEQALRDPQHLVPVFSPDAGLVNVSTNKPSNLDGSSCNAAVEQSKGVNTKEGRSSDISGVRNFLSPMGSVLERGRSTRMNVPPLARRRPPPCRIPQRLLDTGPQKEV</sequence>
<dbReference type="AlphaFoldDB" id="A0A1X0PAH8"/>
<gene>
    <name evidence="2" type="ORF">TM35_000013370</name>
</gene>
<organism evidence="2 3">
    <name type="scientific">Trypanosoma theileri</name>
    <dbReference type="NCBI Taxonomy" id="67003"/>
    <lineage>
        <taxon>Eukaryota</taxon>
        <taxon>Discoba</taxon>
        <taxon>Euglenozoa</taxon>
        <taxon>Kinetoplastea</taxon>
        <taxon>Metakinetoplastina</taxon>
        <taxon>Trypanosomatida</taxon>
        <taxon>Trypanosomatidae</taxon>
        <taxon>Trypanosoma</taxon>
    </lineage>
</organism>
<keyword evidence="3" id="KW-1185">Reference proteome</keyword>
<dbReference type="Proteomes" id="UP000192257">
    <property type="component" value="Unassembled WGS sequence"/>
</dbReference>
<accession>A0A1X0PAH8</accession>
<dbReference type="GeneID" id="39980798"/>
<dbReference type="VEuPathDB" id="TriTrypDB:TM35_000013370"/>
<dbReference type="RefSeq" id="XP_028887526.1">
    <property type="nucleotide sequence ID" value="XM_029021018.1"/>
</dbReference>
<evidence type="ECO:0000256" key="1">
    <source>
        <dbReference type="SAM" id="MobiDB-lite"/>
    </source>
</evidence>
<dbReference type="OrthoDB" id="245746at2759"/>
<comment type="caution">
    <text evidence="2">The sequence shown here is derived from an EMBL/GenBank/DDBJ whole genome shotgun (WGS) entry which is preliminary data.</text>
</comment>
<evidence type="ECO:0000313" key="2">
    <source>
        <dbReference type="EMBL" id="ORC93460.1"/>
    </source>
</evidence>
<protein>
    <submittedName>
        <fullName evidence="2">Uncharacterized protein</fullName>
    </submittedName>
</protein>
<evidence type="ECO:0000313" key="3">
    <source>
        <dbReference type="Proteomes" id="UP000192257"/>
    </source>
</evidence>